<sequence>MDLLTAEIIHFCLGLIIGLIGFYIWKDKRLILFAIPVSMLIDLDHLIDYWLYLGHFSFNLKEFLSGSYFSASKKFYVVFHGYEYSAILLFLAQIFKKYGPYLLTGAIAILTHLLFDVISNNLPLISYSIIFRMFNNFSF</sequence>
<evidence type="ECO:0000313" key="2">
    <source>
        <dbReference type="EMBL" id="PIS39174.1"/>
    </source>
</evidence>
<proteinExistence type="predicted"/>
<comment type="caution">
    <text evidence="2">The sequence shown here is derived from an EMBL/GenBank/DDBJ whole genome shotgun (WGS) entry which is preliminary data.</text>
</comment>
<keyword evidence="1" id="KW-0472">Membrane</keyword>
<feature type="transmembrane region" description="Helical" evidence="1">
    <location>
        <begin position="101"/>
        <end position="124"/>
    </location>
</feature>
<reference evidence="3" key="1">
    <citation type="submission" date="2017-09" db="EMBL/GenBank/DDBJ databases">
        <title>Depth-based differentiation of microbial function through sediment-hosted aquifers and enrichment of novel symbionts in the deep terrestrial subsurface.</title>
        <authorList>
            <person name="Probst A.J."/>
            <person name="Ladd B."/>
            <person name="Jarett J.K."/>
            <person name="Geller-Mcgrath D.E."/>
            <person name="Sieber C.M.K."/>
            <person name="Emerson J.B."/>
            <person name="Anantharaman K."/>
            <person name="Thomas B.C."/>
            <person name="Malmstrom R."/>
            <person name="Stieglmeier M."/>
            <person name="Klingl A."/>
            <person name="Woyke T."/>
            <person name="Ryan C.M."/>
            <person name="Banfield J.F."/>
        </authorList>
    </citation>
    <scope>NUCLEOTIDE SEQUENCE [LARGE SCALE GENOMIC DNA]</scope>
</reference>
<dbReference type="Proteomes" id="UP000230088">
    <property type="component" value="Unassembled WGS sequence"/>
</dbReference>
<dbReference type="EMBL" id="PEYD01000065">
    <property type="protein sequence ID" value="PIS39174.1"/>
    <property type="molecule type" value="Genomic_DNA"/>
</dbReference>
<keyword evidence="1" id="KW-0812">Transmembrane</keyword>
<feature type="transmembrane region" description="Helical" evidence="1">
    <location>
        <begin position="7"/>
        <end position="25"/>
    </location>
</feature>
<gene>
    <name evidence="2" type="ORF">COT33_03345</name>
</gene>
<evidence type="ECO:0008006" key="4">
    <source>
        <dbReference type="Google" id="ProtNLM"/>
    </source>
</evidence>
<organism evidence="2 3">
    <name type="scientific">Candidatus Nealsonbacteria bacterium CG08_land_8_20_14_0_20_38_20</name>
    <dbReference type="NCBI Taxonomy" id="1974705"/>
    <lineage>
        <taxon>Bacteria</taxon>
        <taxon>Candidatus Nealsoniibacteriota</taxon>
    </lineage>
</organism>
<protein>
    <recommendedName>
        <fullName evidence="4">Metal-dependent hydrolase</fullName>
    </recommendedName>
</protein>
<dbReference type="AlphaFoldDB" id="A0A2H0YKZ6"/>
<keyword evidence="1" id="KW-1133">Transmembrane helix</keyword>
<evidence type="ECO:0000313" key="3">
    <source>
        <dbReference type="Proteomes" id="UP000230088"/>
    </source>
</evidence>
<name>A0A2H0YKZ6_9BACT</name>
<accession>A0A2H0YKZ6</accession>
<feature type="transmembrane region" description="Helical" evidence="1">
    <location>
        <begin position="75"/>
        <end position="95"/>
    </location>
</feature>
<evidence type="ECO:0000256" key="1">
    <source>
        <dbReference type="SAM" id="Phobius"/>
    </source>
</evidence>